<gene>
    <name evidence="1" type="ORF">METZ01_LOCUS338725</name>
</gene>
<organism evidence="1">
    <name type="scientific">marine metagenome</name>
    <dbReference type="NCBI Taxonomy" id="408172"/>
    <lineage>
        <taxon>unclassified sequences</taxon>
        <taxon>metagenomes</taxon>
        <taxon>ecological metagenomes</taxon>
    </lineage>
</organism>
<reference evidence="1" key="1">
    <citation type="submission" date="2018-05" db="EMBL/GenBank/DDBJ databases">
        <authorList>
            <person name="Lanie J.A."/>
            <person name="Ng W.-L."/>
            <person name="Kazmierczak K.M."/>
            <person name="Andrzejewski T.M."/>
            <person name="Davidsen T.M."/>
            <person name="Wayne K.J."/>
            <person name="Tettelin H."/>
            <person name="Glass J.I."/>
            <person name="Rusch D."/>
            <person name="Podicherti R."/>
            <person name="Tsui H.-C.T."/>
            <person name="Winkler M.E."/>
        </authorList>
    </citation>
    <scope>NUCLEOTIDE SEQUENCE</scope>
</reference>
<feature type="non-terminal residue" evidence="1">
    <location>
        <position position="84"/>
    </location>
</feature>
<name>A0A382QNF8_9ZZZZ</name>
<protein>
    <submittedName>
        <fullName evidence="1">Uncharacterized protein</fullName>
    </submittedName>
</protein>
<dbReference type="AlphaFoldDB" id="A0A382QNF8"/>
<evidence type="ECO:0000313" key="1">
    <source>
        <dbReference type="EMBL" id="SVC85871.1"/>
    </source>
</evidence>
<proteinExistence type="predicted"/>
<accession>A0A382QNF8</accession>
<dbReference type="EMBL" id="UINC01115096">
    <property type="protein sequence ID" value="SVC85871.1"/>
    <property type="molecule type" value="Genomic_DNA"/>
</dbReference>
<sequence>MRAKEVLLEAKEVIDLRHSDVTDLPIWPQNAKGTYMPKSAGFYFIYSDAKIVVFSTENEYYSFLAHHYETASPDEQAIAKRDIR</sequence>